<feature type="region of interest" description="Disordered" evidence="1">
    <location>
        <begin position="277"/>
        <end position="303"/>
    </location>
</feature>
<keyword evidence="3" id="KW-1185">Reference proteome</keyword>
<dbReference type="AlphaFoldDB" id="A0AAD6UDW2"/>
<evidence type="ECO:0000313" key="2">
    <source>
        <dbReference type="EMBL" id="KAJ7100148.1"/>
    </source>
</evidence>
<dbReference type="EMBL" id="JARJCN010000006">
    <property type="protein sequence ID" value="KAJ7100148.1"/>
    <property type="molecule type" value="Genomic_DNA"/>
</dbReference>
<comment type="caution">
    <text evidence="2">The sequence shown here is derived from an EMBL/GenBank/DDBJ whole genome shotgun (WGS) entry which is preliminary data.</text>
</comment>
<name>A0AAD6UDW2_9AGAR</name>
<organism evidence="2 3">
    <name type="scientific">Mycena belliarum</name>
    <dbReference type="NCBI Taxonomy" id="1033014"/>
    <lineage>
        <taxon>Eukaryota</taxon>
        <taxon>Fungi</taxon>
        <taxon>Dikarya</taxon>
        <taxon>Basidiomycota</taxon>
        <taxon>Agaricomycotina</taxon>
        <taxon>Agaricomycetes</taxon>
        <taxon>Agaricomycetidae</taxon>
        <taxon>Agaricales</taxon>
        <taxon>Marasmiineae</taxon>
        <taxon>Mycenaceae</taxon>
        <taxon>Mycena</taxon>
    </lineage>
</organism>
<evidence type="ECO:0000313" key="3">
    <source>
        <dbReference type="Proteomes" id="UP001222325"/>
    </source>
</evidence>
<protein>
    <submittedName>
        <fullName evidence="2">Uncharacterized protein</fullName>
    </submittedName>
</protein>
<sequence>MILNAERSTADASSSSFQVCEKLVKDAEFHSNYLCNLEGVYVPLHYGMWIMDTGDWAGKVVFSLTQWCGSSWNELQHTTLNTEANRILVGRSYEALHDFGIHCGGLDRVHDFRHVLLDLSAPGLTRAQRLNGEAPCYIVDFSEARADHDCKRTVPVLPLGSILSWDVVGCREITDALFLLKFMPLIKPSPSAKQVLEAVAWHSEYSKRHPDQPGWQVLAAQRAKLYPDMPPVHPQYKLAFEDDSPYARATFTDESAAYSDDEDDTTDISDAVDGFRAESASPETISDPMTTEFELSKLETLPS</sequence>
<reference evidence="2" key="1">
    <citation type="submission" date="2023-03" db="EMBL/GenBank/DDBJ databases">
        <title>Massive genome expansion in bonnet fungi (Mycena s.s.) driven by repeated elements and novel gene families across ecological guilds.</title>
        <authorList>
            <consortium name="Lawrence Berkeley National Laboratory"/>
            <person name="Harder C.B."/>
            <person name="Miyauchi S."/>
            <person name="Viragh M."/>
            <person name="Kuo A."/>
            <person name="Thoen E."/>
            <person name="Andreopoulos B."/>
            <person name="Lu D."/>
            <person name="Skrede I."/>
            <person name="Drula E."/>
            <person name="Henrissat B."/>
            <person name="Morin E."/>
            <person name="Kohler A."/>
            <person name="Barry K."/>
            <person name="LaButti K."/>
            <person name="Morin E."/>
            <person name="Salamov A."/>
            <person name="Lipzen A."/>
            <person name="Mereny Z."/>
            <person name="Hegedus B."/>
            <person name="Baldrian P."/>
            <person name="Stursova M."/>
            <person name="Weitz H."/>
            <person name="Taylor A."/>
            <person name="Grigoriev I.V."/>
            <person name="Nagy L.G."/>
            <person name="Martin F."/>
            <person name="Kauserud H."/>
        </authorList>
    </citation>
    <scope>NUCLEOTIDE SEQUENCE</scope>
    <source>
        <strain evidence="2">CBHHK173m</strain>
    </source>
</reference>
<gene>
    <name evidence="2" type="ORF">B0H15DRAFT_927685</name>
</gene>
<proteinExistence type="predicted"/>
<evidence type="ECO:0000256" key="1">
    <source>
        <dbReference type="SAM" id="MobiDB-lite"/>
    </source>
</evidence>
<accession>A0AAD6UDW2</accession>
<dbReference type="Proteomes" id="UP001222325">
    <property type="component" value="Unassembled WGS sequence"/>
</dbReference>